<dbReference type="PANTHER" id="PTHR36439">
    <property type="entry name" value="BLL4334 PROTEIN"/>
    <property type="match status" value="1"/>
</dbReference>
<dbReference type="InterPro" id="IPR012545">
    <property type="entry name" value="DUF1697"/>
</dbReference>
<dbReference type="Gene3D" id="3.30.70.1280">
    <property type="entry name" value="SP0830-like domains"/>
    <property type="match status" value="1"/>
</dbReference>
<gene>
    <name evidence="1" type="ORF">SAMN05216207_1007108</name>
</gene>
<dbReference type="Pfam" id="PF08002">
    <property type="entry name" value="DUF1697"/>
    <property type="match status" value="1"/>
</dbReference>
<name>A0A1I4W1J7_PSUAM</name>
<organism evidence="1 2">
    <name type="scientific">Pseudonocardia ammonioxydans</name>
    <dbReference type="NCBI Taxonomy" id="260086"/>
    <lineage>
        <taxon>Bacteria</taxon>
        <taxon>Bacillati</taxon>
        <taxon>Actinomycetota</taxon>
        <taxon>Actinomycetes</taxon>
        <taxon>Pseudonocardiales</taxon>
        <taxon>Pseudonocardiaceae</taxon>
        <taxon>Pseudonocardia</taxon>
    </lineage>
</organism>
<evidence type="ECO:0000313" key="1">
    <source>
        <dbReference type="EMBL" id="SFN07126.1"/>
    </source>
</evidence>
<dbReference type="RefSeq" id="WP_218162717.1">
    <property type="nucleotide sequence ID" value="NZ_FOUY01000007.1"/>
</dbReference>
<proteinExistence type="predicted"/>
<dbReference type="EMBL" id="FOUY01000007">
    <property type="protein sequence ID" value="SFN07126.1"/>
    <property type="molecule type" value="Genomic_DNA"/>
</dbReference>
<dbReference type="AlphaFoldDB" id="A0A1I4W1J7"/>
<evidence type="ECO:0000313" key="2">
    <source>
        <dbReference type="Proteomes" id="UP000199614"/>
    </source>
</evidence>
<reference evidence="1 2" key="1">
    <citation type="submission" date="2016-10" db="EMBL/GenBank/DDBJ databases">
        <authorList>
            <person name="de Groot N.N."/>
        </authorList>
    </citation>
    <scope>NUCLEOTIDE SEQUENCE [LARGE SCALE GENOMIC DNA]</scope>
    <source>
        <strain evidence="1 2">CGMCC 4.1877</strain>
    </source>
</reference>
<accession>A0A1I4W1J7</accession>
<dbReference type="Proteomes" id="UP000199614">
    <property type="component" value="Unassembled WGS sequence"/>
</dbReference>
<dbReference type="PANTHER" id="PTHR36439:SF1">
    <property type="entry name" value="DUF1697 DOMAIN-CONTAINING PROTEIN"/>
    <property type="match status" value="1"/>
</dbReference>
<dbReference type="PIRSF" id="PIRSF008502">
    <property type="entry name" value="UCP008502"/>
    <property type="match status" value="1"/>
</dbReference>
<protein>
    <submittedName>
        <fullName evidence="1">Uncharacterized conserved protein, DUF1697 family</fullName>
    </submittedName>
</protein>
<dbReference type="SUPFAM" id="SSF160379">
    <property type="entry name" value="SP0830-like"/>
    <property type="match status" value="1"/>
</dbReference>
<dbReference type="STRING" id="260086.SAMN05216207_1007108"/>
<keyword evidence="2" id="KW-1185">Reference proteome</keyword>
<sequence>MRTHVALLRGINVGGSGKVPMADLRRLLTERGFTEVATYIQSGNVVLTSSVADPAAVATTIEEILRDDFAVPRPVVTFTRDEYLAALAANPFPQVTEPKQLHAIFRAAAPTEAELTGLDTALAAERAAGGQGDAAVIGRVVYLHLPDGLGRSTLAARLTSRSRAADGGGTARNWATVGKLAELLGS</sequence>